<feature type="region of interest" description="Disordered" evidence="6">
    <location>
        <begin position="1"/>
        <end position="55"/>
    </location>
</feature>
<keyword evidence="4 5" id="KW-0505">Motor protein</keyword>
<evidence type="ECO:0000256" key="6">
    <source>
        <dbReference type="SAM" id="MobiDB-lite"/>
    </source>
</evidence>
<dbReference type="PANTHER" id="PTHR47968">
    <property type="entry name" value="CENTROMERE PROTEIN E"/>
    <property type="match status" value="1"/>
</dbReference>
<sequence length="1068" mass="117839">MVLPTATPRPSTRSRAGAIPPPTTRMTRLRTREAAAPSPASSTRTAGILAKGKEGFRKVSDKVKEKEKEMEKHIGVSFSSGRSLTVEPKKAAPAGPAYSQSLQAYLRVRPVDAVNANPYIELKGDKDVLLQPPPDNRGLPKPAQVFSFDQVFSPESTQAQFFNQTARPLVEKLLHGENGLLFSYGVTNSGKTRSVEYYRGARRVAQGHRSRVQLDLWHGKQRERELKWWRSQSDSQLKTLGQADVILTNEREPYSLKSLPQVPEPQANDSVKVDRNFSYAVFVSYAEVYNEKPAGSTRPSVAFSSRTTSMGLSSAFGSNMTLATMANGGGGVLKRQALALKNDPDGNGKFIAGLNEIRVRSREDALAVFRSGQSARQVFGTMANRESSRSHGIFNIKLVRIHNGAPEDPESASVSRLSIVDLAGSERTRNTGNTGDRLKEAGNINKSLMCLEVLRANQQKMAAPVTPGHRRRLAVVPFRHSKLTEIFQNFFVGDGRAIMIVHVNPCDTGYDENAHVMRFSAVAREIQTTTQVKSHFPTLKRHISTQINALKTAVTGQRVKVVVPVMPKGPSGIPTPVRRATKSSLPAPPPPPAIPVRASSRPTTAKSAPSRSTTPRGTTPRVQTPPASEKPATAETPLKNEVVQQVEQEEEIEVIEEEIEVVEEEPEEDEEDEKDYFVDYLFEQLKELKAALYESEMRNASLEVEIREEASRDMQETIQRMQADFNRRLLEQMASGEEKADMKIDILQRTMAPDSSFEDSFVSAPDETMDSDDGTEVGEASLSDPFVVPRERSGQINSDADDSVEDSHLESEEEESDEEEIDQELTIASGASDVLGTSFMGEPEITGRGADDSLAESSFASDETESEEEEEEEEEDSIVDRSARPGEVDEENDGYSDEDESVEQGDDSIVVRGAPPKEVNEEADGYSDEDESEEEEEAEEQSGSEGDDDEEEEEEEEEDEEYEESSFDATASTISEPTPPRRKTVSPRKSMAKTPSKALPKKSLSKPLGESLRQAVVREEDESIEFIELLQGKTPAKKKRTLGKQKIVTEDDVGAPLAGAEVRRMVRM</sequence>
<organism evidence="8 9">
    <name type="scientific">Trichosporon asahii var. asahii (strain ATCC 90039 / CBS 2479 / JCM 2466 / KCTC 7840 / NBRC 103889/ NCYC 2677 / UAMH 7654)</name>
    <name type="common">Yeast</name>
    <dbReference type="NCBI Taxonomy" id="1186058"/>
    <lineage>
        <taxon>Eukaryota</taxon>
        <taxon>Fungi</taxon>
        <taxon>Dikarya</taxon>
        <taxon>Basidiomycota</taxon>
        <taxon>Agaricomycotina</taxon>
        <taxon>Tremellomycetes</taxon>
        <taxon>Trichosporonales</taxon>
        <taxon>Trichosporonaceae</taxon>
        <taxon>Trichosporon</taxon>
    </lineage>
</organism>
<evidence type="ECO:0000256" key="5">
    <source>
        <dbReference type="PROSITE-ProRule" id="PRU00283"/>
    </source>
</evidence>
<feature type="compositionally biased region" description="Low complexity" evidence="6">
    <location>
        <begin position="34"/>
        <end position="46"/>
    </location>
</feature>
<dbReference type="OrthoDB" id="123929at2759"/>
<protein>
    <recommendedName>
        <fullName evidence="7">Kinesin motor domain-containing protein</fullName>
    </recommendedName>
</protein>
<dbReference type="PRINTS" id="PR00380">
    <property type="entry name" value="KINESINHEAVY"/>
</dbReference>
<evidence type="ECO:0000313" key="9">
    <source>
        <dbReference type="Proteomes" id="UP000002748"/>
    </source>
</evidence>
<dbReference type="InterPro" id="IPR001752">
    <property type="entry name" value="Kinesin_motor_dom"/>
</dbReference>
<dbReference type="AlphaFoldDB" id="J8QHV1"/>
<feature type="region of interest" description="Disordered" evidence="6">
    <location>
        <begin position="750"/>
        <end position="1010"/>
    </location>
</feature>
<evidence type="ECO:0000259" key="7">
    <source>
        <dbReference type="PROSITE" id="PS50067"/>
    </source>
</evidence>
<dbReference type="InterPro" id="IPR019821">
    <property type="entry name" value="Kinesin_motor_CS"/>
</dbReference>
<dbReference type="Proteomes" id="UP000002748">
    <property type="component" value="Unassembled WGS sequence"/>
</dbReference>
<dbReference type="PROSITE" id="PS00411">
    <property type="entry name" value="KINESIN_MOTOR_1"/>
    <property type="match status" value="1"/>
</dbReference>
<feature type="domain" description="Kinesin motor" evidence="7">
    <location>
        <begin position="101"/>
        <end position="526"/>
    </location>
</feature>
<feature type="compositionally biased region" description="Acidic residues" evidence="6">
    <location>
        <begin position="921"/>
        <end position="966"/>
    </location>
</feature>
<dbReference type="VEuPathDB" id="FungiDB:A1Q1_07456"/>
<evidence type="ECO:0000256" key="2">
    <source>
        <dbReference type="ARBA" id="ARBA00022840"/>
    </source>
</evidence>
<feature type="compositionally biased region" description="Acidic residues" evidence="6">
    <location>
        <begin position="888"/>
        <end position="906"/>
    </location>
</feature>
<dbReference type="RefSeq" id="XP_014184257.1">
    <property type="nucleotide sequence ID" value="XM_014328782.1"/>
</dbReference>
<keyword evidence="2 5" id="KW-0067">ATP-binding</keyword>
<feature type="compositionally biased region" description="Polar residues" evidence="6">
    <location>
        <begin position="967"/>
        <end position="976"/>
    </location>
</feature>
<dbReference type="InterPro" id="IPR027417">
    <property type="entry name" value="P-loop_NTPase"/>
</dbReference>
<dbReference type="SUPFAM" id="SSF52540">
    <property type="entry name" value="P-loop containing nucleoside triphosphate hydrolases"/>
    <property type="match status" value="1"/>
</dbReference>
<proteinExistence type="inferred from homology"/>
<dbReference type="KEGG" id="tasa:A1Q1_07456"/>
<accession>J8QHV1</accession>
<evidence type="ECO:0000313" key="8">
    <source>
        <dbReference type="EMBL" id="EJT53218.1"/>
    </source>
</evidence>
<dbReference type="InterPro" id="IPR027640">
    <property type="entry name" value="Kinesin-like_fam"/>
</dbReference>
<feature type="compositionally biased region" description="Acidic residues" evidence="6">
    <location>
        <begin position="811"/>
        <end position="823"/>
    </location>
</feature>
<feature type="compositionally biased region" description="Basic and acidic residues" evidence="6">
    <location>
        <begin position="878"/>
        <end position="887"/>
    </location>
</feature>
<dbReference type="Gene3D" id="3.40.850.10">
    <property type="entry name" value="Kinesin motor domain"/>
    <property type="match status" value="1"/>
</dbReference>
<keyword evidence="1 5" id="KW-0547">Nucleotide-binding</keyword>
<reference evidence="8 9" key="1">
    <citation type="journal article" date="2012" name="Eukaryot. Cell">
        <title>Draft genome sequence of CBS 2479, the standard type strain of Trichosporon asahii.</title>
        <authorList>
            <person name="Yang R.Y."/>
            <person name="Li H.T."/>
            <person name="Zhu H."/>
            <person name="Zhou G.P."/>
            <person name="Wang M."/>
            <person name="Wang L."/>
        </authorList>
    </citation>
    <scope>NUCLEOTIDE SEQUENCE [LARGE SCALE GENOMIC DNA]</scope>
    <source>
        <strain evidence="9">ATCC 90039 / CBS 2479 / JCM 2466 / KCTC 7840 / NCYC 2677 / UAMH 7654</strain>
    </source>
</reference>
<feature type="compositionally biased region" description="Acidic residues" evidence="6">
    <location>
        <begin position="767"/>
        <end position="776"/>
    </location>
</feature>
<comment type="similarity">
    <text evidence="5">Belongs to the TRAFAC class myosin-kinesin ATPase superfamily. Kinesin family.</text>
</comment>
<dbReference type="PANTHER" id="PTHR47968:SF75">
    <property type="entry name" value="CENTROMERE-ASSOCIATED PROTEIN E"/>
    <property type="match status" value="1"/>
</dbReference>
<feature type="binding site" evidence="5">
    <location>
        <begin position="185"/>
        <end position="192"/>
    </location>
    <ligand>
        <name>ATP</name>
        <dbReference type="ChEBI" id="CHEBI:30616"/>
    </ligand>
</feature>
<feature type="compositionally biased region" description="Acidic residues" evidence="6">
    <location>
        <begin position="862"/>
        <end position="877"/>
    </location>
</feature>
<dbReference type="GO" id="GO:0003777">
    <property type="term" value="F:microtubule motor activity"/>
    <property type="evidence" value="ECO:0007669"/>
    <property type="project" value="InterPro"/>
</dbReference>
<feature type="compositionally biased region" description="Low complexity" evidence="6">
    <location>
        <begin position="595"/>
        <end position="621"/>
    </location>
</feature>
<comment type="caution">
    <text evidence="8">The sequence shown here is derived from an EMBL/GenBank/DDBJ whole genome shotgun (WGS) entry which is preliminary data.</text>
</comment>
<dbReference type="EMBL" id="ALBS01000005">
    <property type="protein sequence ID" value="EJT53218.1"/>
    <property type="molecule type" value="Genomic_DNA"/>
</dbReference>
<dbReference type="SMART" id="SM00129">
    <property type="entry name" value="KISc"/>
    <property type="match status" value="1"/>
</dbReference>
<dbReference type="GO" id="GO:0005524">
    <property type="term" value="F:ATP binding"/>
    <property type="evidence" value="ECO:0007669"/>
    <property type="project" value="UniProtKB-UniRule"/>
</dbReference>
<dbReference type="PROSITE" id="PS50067">
    <property type="entry name" value="KINESIN_MOTOR_2"/>
    <property type="match status" value="1"/>
</dbReference>
<dbReference type="Pfam" id="PF00225">
    <property type="entry name" value="Kinesin"/>
    <property type="match status" value="1"/>
</dbReference>
<evidence type="ECO:0000256" key="4">
    <source>
        <dbReference type="ARBA" id="ARBA00023175"/>
    </source>
</evidence>
<dbReference type="GeneID" id="25990968"/>
<feature type="region of interest" description="Disordered" evidence="6">
    <location>
        <begin position="565"/>
        <end position="648"/>
    </location>
</feature>
<gene>
    <name evidence="8" type="ORF">A1Q1_07456</name>
</gene>
<dbReference type="HOGENOM" id="CLU_001485_9_0_1"/>
<dbReference type="GO" id="GO:0008017">
    <property type="term" value="F:microtubule binding"/>
    <property type="evidence" value="ECO:0007669"/>
    <property type="project" value="InterPro"/>
</dbReference>
<keyword evidence="3" id="KW-0175">Coiled coil</keyword>
<dbReference type="GO" id="GO:0007018">
    <property type="term" value="P:microtubule-based movement"/>
    <property type="evidence" value="ECO:0007669"/>
    <property type="project" value="InterPro"/>
</dbReference>
<evidence type="ECO:0000256" key="3">
    <source>
        <dbReference type="ARBA" id="ARBA00023054"/>
    </source>
</evidence>
<evidence type="ECO:0000256" key="1">
    <source>
        <dbReference type="ARBA" id="ARBA00022741"/>
    </source>
</evidence>
<name>J8QHV1_TRIAS</name>
<dbReference type="InterPro" id="IPR036961">
    <property type="entry name" value="Kinesin_motor_dom_sf"/>
</dbReference>